<accession>A0A0M9BMQ5</accession>
<proteinExistence type="predicted"/>
<organism evidence="3 4">
    <name type="scientific">Paenibacillus xylanivorans</name>
    <dbReference type="NCBI Taxonomy" id="1705561"/>
    <lineage>
        <taxon>Bacteria</taxon>
        <taxon>Bacillati</taxon>
        <taxon>Bacillota</taxon>
        <taxon>Bacilli</taxon>
        <taxon>Bacillales</taxon>
        <taxon>Paenibacillaceae</taxon>
        <taxon>Paenibacillus</taxon>
    </lineage>
</organism>
<dbReference type="GO" id="GO:0003700">
    <property type="term" value="F:DNA-binding transcription factor activity"/>
    <property type="evidence" value="ECO:0007669"/>
    <property type="project" value="InterPro"/>
</dbReference>
<reference evidence="3 4" key="1">
    <citation type="submission" date="2015-08" db="EMBL/GenBank/DDBJ databases">
        <title>Draft genome sequence of cellulolytic and xylanolytic Paenibacillus sp. A59, isolated from a decaying forest soil from Patagonia, Argentina.</title>
        <authorList>
            <person name="Ghio S."/>
            <person name="Caceres A.M."/>
            <person name="Talia P."/>
            <person name="Grasso D."/>
            <person name="Campos E."/>
        </authorList>
    </citation>
    <scope>NUCLEOTIDE SEQUENCE [LARGE SCALE GENOMIC DNA]</scope>
    <source>
        <strain evidence="3 4">A59</strain>
    </source>
</reference>
<dbReference type="SUPFAM" id="SSF46785">
    <property type="entry name" value="Winged helix' DNA-binding domain"/>
    <property type="match status" value="1"/>
</dbReference>
<dbReference type="PROSITE" id="PS50987">
    <property type="entry name" value="HTH_ARSR_2"/>
    <property type="match status" value="1"/>
</dbReference>
<dbReference type="GO" id="GO:0003677">
    <property type="term" value="F:DNA binding"/>
    <property type="evidence" value="ECO:0007669"/>
    <property type="project" value="UniProtKB-KW"/>
</dbReference>
<dbReference type="SMART" id="SM00418">
    <property type="entry name" value="HTH_ARSR"/>
    <property type="match status" value="1"/>
</dbReference>
<comment type="caution">
    <text evidence="3">The sequence shown here is derived from an EMBL/GenBank/DDBJ whole genome shotgun (WGS) entry which is preliminary data.</text>
</comment>
<dbReference type="InterPro" id="IPR036390">
    <property type="entry name" value="WH_DNA-bd_sf"/>
</dbReference>
<dbReference type="CDD" id="cd00090">
    <property type="entry name" value="HTH_ARSR"/>
    <property type="match status" value="1"/>
</dbReference>
<dbReference type="EMBL" id="LITU01000061">
    <property type="protein sequence ID" value="KOY15408.1"/>
    <property type="molecule type" value="Genomic_DNA"/>
</dbReference>
<dbReference type="InterPro" id="IPR001845">
    <property type="entry name" value="HTH_ArsR_DNA-bd_dom"/>
</dbReference>
<dbReference type="Gene3D" id="1.10.10.10">
    <property type="entry name" value="Winged helix-like DNA-binding domain superfamily/Winged helix DNA-binding domain"/>
    <property type="match status" value="1"/>
</dbReference>
<protein>
    <submittedName>
        <fullName evidence="3">ArsR family transcriptional regulator</fullName>
    </submittedName>
</protein>
<keyword evidence="4" id="KW-1185">Reference proteome</keyword>
<dbReference type="InterPro" id="IPR011991">
    <property type="entry name" value="ArsR-like_HTH"/>
</dbReference>
<evidence type="ECO:0000313" key="4">
    <source>
        <dbReference type="Proteomes" id="UP000037688"/>
    </source>
</evidence>
<dbReference type="PATRIC" id="fig|1705561.3.peg.3452"/>
<dbReference type="AlphaFoldDB" id="A0A0M9BMQ5"/>
<gene>
    <name evidence="3" type="ORF">AMS66_16855</name>
</gene>
<evidence type="ECO:0000259" key="2">
    <source>
        <dbReference type="PROSITE" id="PS50987"/>
    </source>
</evidence>
<dbReference type="Proteomes" id="UP000037688">
    <property type="component" value="Unassembled WGS sequence"/>
</dbReference>
<sequence>MRLSYRIEVGFTPVFEFMASLHTYICRKSHKKIDLSIAWAQKTEGQLSSELDAILQDMKVDDDWKWMYLLVCLRVEDEEPEDFIEWFSKRTVLELRDIFARYSFPYTDDIDAFQTRMTYVLTEWNEQYFRLLDPAVLQHLRQEVLDRKEQLRQSSQEKVLDEATNGLMFRDVNGLERMLLVPQFHFQPLNVILHFGDTLLCHYSSRLYMGDEEYIPTHHLRVIRSLGEKNRLKIMRFLHQGPRSFIEIVRHLKLSKGITHDHLSKLRGAGLVYAHFEGESLVEYSLRLHALEQILPNVMNYLEQ</sequence>
<dbReference type="InterPro" id="IPR036388">
    <property type="entry name" value="WH-like_DNA-bd_sf"/>
</dbReference>
<evidence type="ECO:0000313" key="3">
    <source>
        <dbReference type="EMBL" id="KOY15408.1"/>
    </source>
</evidence>
<dbReference type="Pfam" id="PF01022">
    <property type="entry name" value="HTH_5"/>
    <property type="match status" value="1"/>
</dbReference>
<evidence type="ECO:0000256" key="1">
    <source>
        <dbReference type="ARBA" id="ARBA00023125"/>
    </source>
</evidence>
<name>A0A0M9BMQ5_9BACL</name>
<feature type="domain" description="HTH arsR-type" evidence="2">
    <location>
        <begin position="211"/>
        <end position="304"/>
    </location>
</feature>
<keyword evidence="1" id="KW-0238">DNA-binding</keyword>